<accession>A0A087USR2</accession>
<keyword evidence="5 6" id="KW-0472">Membrane</keyword>
<feature type="transmembrane region" description="Helical" evidence="6">
    <location>
        <begin position="406"/>
        <end position="425"/>
    </location>
</feature>
<dbReference type="Gene3D" id="1.20.1250.20">
    <property type="entry name" value="MFS general substrate transporter like domains"/>
    <property type="match status" value="2"/>
</dbReference>
<dbReference type="STRING" id="407821.A0A087USR2"/>
<dbReference type="InterPro" id="IPR036259">
    <property type="entry name" value="MFS_trans_sf"/>
</dbReference>
<comment type="similarity">
    <text evidence="2">Belongs to the major facilitator superfamily. MFSD6 family.</text>
</comment>
<dbReference type="AlphaFoldDB" id="A0A087USR2"/>
<feature type="domain" description="Major facilitator superfamily associated" evidence="7">
    <location>
        <begin position="76"/>
        <end position="570"/>
    </location>
</feature>
<name>A0A087USR2_STEMI</name>
<comment type="subcellular location">
    <subcellularLocation>
        <location evidence="1">Membrane</location>
        <topology evidence="1">Multi-pass membrane protein</topology>
    </subcellularLocation>
</comment>
<dbReference type="Pfam" id="PF12832">
    <property type="entry name" value="MFS_1_like"/>
    <property type="match status" value="1"/>
</dbReference>
<dbReference type="InterPro" id="IPR051717">
    <property type="entry name" value="MFS_MFSD6"/>
</dbReference>
<evidence type="ECO:0000256" key="1">
    <source>
        <dbReference type="ARBA" id="ARBA00004141"/>
    </source>
</evidence>
<proteinExistence type="inferred from homology"/>
<dbReference type="Proteomes" id="UP000054359">
    <property type="component" value="Unassembled WGS sequence"/>
</dbReference>
<dbReference type="PANTHER" id="PTHR16172">
    <property type="entry name" value="MAJOR FACILITATOR SUPERFAMILY DOMAIN-CONTAINING PROTEIN 6-LIKE"/>
    <property type="match status" value="1"/>
</dbReference>
<feature type="transmembrane region" description="Helical" evidence="6">
    <location>
        <begin position="502"/>
        <end position="521"/>
    </location>
</feature>
<feature type="transmembrane region" description="Helical" evidence="6">
    <location>
        <begin position="338"/>
        <end position="355"/>
    </location>
</feature>
<evidence type="ECO:0000256" key="2">
    <source>
        <dbReference type="ARBA" id="ARBA00005241"/>
    </source>
</evidence>
<dbReference type="OrthoDB" id="515887at2759"/>
<dbReference type="EMBL" id="KK121402">
    <property type="protein sequence ID" value="KFM80401.1"/>
    <property type="molecule type" value="Genomic_DNA"/>
</dbReference>
<dbReference type="GO" id="GO:0016020">
    <property type="term" value="C:membrane"/>
    <property type="evidence" value="ECO:0007669"/>
    <property type="project" value="UniProtKB-SubCell"/>
</dbReference>
<feature type="transmembrane region" description="Helical" evidence="6">
    <location>
        <begin position="367"/>
        <end position="386"/>
    </location>
</feature>
<feature type="transmembrane region" description="Helical" evidence="6">
    <location>
        <begin position="533"/>
        <end position="554"/>
    </location>
</feature>
<dbReference type="InterPro" id="IPR024989">
    <property type="entry name" value="MFS_assoc_dom"/>
</dbReference>
<feature type="transmembrane region" description="Helical" evidence="6">
    <location>
        <begin position="296"/>
        <end position="318"/>
    </location>
</feature>
<evidence type="ECO:0000256" key="4">
    <source>
        <dbReference type="ARBA" id="ARBA00022989"/>
    </source>
</evidence>
<gene>
    <name evidence="8" type="ORF">X975_04661</name>
</gene>
<evidence type="ECO:0000259" key="7">
    <source>
        <dbReference type="Pfam" id="PF12832"/>
    </source>
</evidence>
<organism evidence="8 9">
    <name type="scientific">Stegodyphus mimosarum</name>
    <name type="common">African social velvet spider</name>
    <dbReference type="NCBI Taxonomy" id="407821"/>
    <lineage>
        <taxon>Eukaryota</taxon>
        <taxon>Metazoa</taxon>
        <taxon>Ecdysozoa</taxon>
        <taxon>Arthropoda</taxon>
        <taxon>Chelicerata</taxon>
        <taxon>Arachnida</taxon>
        <taxon>Araneae</taxon>
        <taxon>Araneomorphae</taxon>
        <taxon>Entelegynae</taxon>
        <taxon>Eresoidea</taxon>
        <taxon>Eresidae</taxon>
        <taxon>Stegodyphus</taxon>
    </lineage>
</organism>
<feature type="transmembrane region" description="Helical" evidence="6">
    <location>
        <begin position="112"/>
        <end position="132"/>
    </location>
</feature>
<feature type="transmembrane region" description="Helical" evidence="6">
    <location>
        <begin position="75"/>
        <end position="100"/>
    </location>
</feature>
<dbReference type="SUPFAM" id="SSF103473">
    <property type="entry name" value="MFS general substrate transporter"/>
    <property type="match status" value="1"/>
</dbReference>
<keyword evidence="3 6" id="KW-0812">Transmembrane</keyword>
<feature type="transmembrane region" description="Helical" evidence="6">
    <location>
        <begin position="477"/>
        <end position="496"/>
    </location>
</feature>
<keyword evidence="9" id="KW-1185">Reference proteome</keyword>
<reference evidence="8 9" key="1">
    <citation type="submission" date="2013-11" db="EMBL/GenBank/DDBJ databases">
        <title>Genome sequencing of Stegodyphus mimosarum.</title>
        <authorList>
            <person name="Bechsgaard J."/>
        </authorList>
    </citation>
    <scope>NUCLEOTIDE SEQUENCE [LARGE SCALE GENOMIC DNA]</scope>
</reference>
<evidence type="ECO:0000256" key="5">
    <source>
        <dbReference type="ARBA" id="ARBA00023136"/>
    </source>
</evidence>
<evidence type="ECO:0000313" key="9">
    <source>
        <dbReference type="Proteomes" id="UP000054359"/>
    </source>
</evidence>
<evidence type="ECO:0000256" key="3">
    <source>
        <dbReference type="ARBA" id="ARBA00022692"/>
    </source>
</evidence>
<protein>
    <submittedName>
        <fullName evidence="8">Major facilitator superfamily domain-containing protein 6-A</fullName>
    </submittedName>
</protein>
<keyword evidence="4 6" id="KW-1133">Transmembrane helix</keyword>
<sequence length="620" mass="69600">MIDCNKERSQPISDLDFINVNLNSHDEVNECNGVVPGTNTSRTAKEPENVNSPEENVNITWGVCKRYKISICKPLIPLKLALLFWFGAGSVIGTFVAVYFKQLGLALTELSTIYMIAPAAQFLGTTLSGIIADKLGRSKPVLVGNLTIALLAVSGMLMLPRLNPESCNPQPLKLKCHYQEFDRLIARSTCDIENDIIEATSCSVQCPENVTQYCSGQNLICEILTSDEEFENFSLSIHVNGTFNRKQKCFYNVHALTHKNTTYSWCNVPHKLYCKITCTYFLEEKCNREGGSRGKFLIAHMVLFVLFLTTVTTCYRIFDVTVMSLVKQYKSDYGRERFFSILGILIFTPLAGYIVDASTAAGSEKNYATAFYFFIGMGILTLALIYKLKARINPPGEKMWRKTLNLLKSVDVISFMCILFVLGSTWNFTKNFANWFLVELNTPGILFGLIPAVSGMYGLPFLMTSEWWVKKIGSSNIFILALLAYVCNTIGYSFLYNPWYSLLLEITSVFTYHLLWVAVILHSHEIAPEGLKATVISTAGGLHFSIGKCSSSLVAGVIMESFGGRIAYRVIAIVCLISAAMYGIYLYVRRTCFREEHDIRIEDIAENLGYEEETKENYPL</sequence>
<evidence type="ECO:0000256" key="6">
    <source>
        <dbReference type="SAM" id="Phobius"/>
    </source>
</evidence>
<evidence type="ECO:0000313" key="8">
    <source>
        <dbReference type="EMBL" id="KFM80401.1"/>
    </source>
</evidence>
<feature type="transmembrane region" description="Helical" evidence="6">
    <location>
        <begin position="141"/>
        <end position="159"/>
    </location>
</feature>
<feature type="transmembrane region" description="Helical" evidence="6">
    <location>
        <begin position="445"/>
        <end position="465"/>
    </location>
</feature>
<feature type="transmembrane region" description="Helical" evidence="6">
    <location>
        <begin position="566"/>
        <end position="588"/>
    </location>
</feature>
<dbReference type="PANTHER" id="PTHR16172:SF41">
    <property type="entry name" value="MAJOR FACILITATOR SUPERFAMILY DOMAIN-CONTAINING PROTEIN 6-LIKE"/>
    <property type="match status" value="1"/>
</dbReference>
<feature type="non-terminal residue" evidence="8">
    <location>
        <position position="620"/>
    </location>
</feature>